<proteinExistence type="predicted"/>
<dbReference type="Pfam" id="PF06725">
    <property type="entry name" value="3D"/>
    <property type="match status" value="1"/>
</dbReference>
<dbReference type="AlphaFoldDB" id="A0A366E6V1"/>
<dbReference type="Gene3D" id="2.40.40.10">
    <property type="entry name" value="RlpA-like domain"/>
    <property type="match status" value="1"/>
</dbReference>
<protein>
    <submittedName>
        <fullName evidence="3">3D (Asp-Asp-Asp) domain-containing protein</fullName>
    </submittedName>
</protein>
<dbReference type="Proteomes" id="UP000252254">
    <property type="component" value="Unassembled WGS sequence"/>
</dbReference>
<dbReference type="PANTHER" id="PTHR39160:SF4">
    <property type="entry name" value="RESUSCITATION-PROMOTING FACTOR RPFB"/>
    <property type="match status" value="1"/>
</dbReference>
<dbReference type="PROSITE" id="PS51257">
    <property type="entry name" value="PROKAR_LIPOPROTEIN"/>
    <property type="match status" value="1"/>
</dbReference>
<dbReference type="GO" id="GO:0019867">
    <property type="term" value="C:outer membrane"/>
    <property type="evidence" value="ECO:0007669"/>
    <property type="project" value="InterPro"/>
</dbReference>
<dbReference type="InterPro" id="IPR010611">
    <property type="entry name" value="3D_dom"/>
</dbReference>
<dbReference type="EMBL" id="QNRI01000006">
    <property type="protein sequence ID" value="RBO98103.1"/>
    <property type="molecule type" value="Genomic_DNA"/>
</dbReference>
<feature type="domain" description="3D" evidence="2">
    <location>
        <begin position="136"/>
        <end position="195"/>
    </location>
</feature>
<dbReference type="InterPro" id="IPR036908">
    <property type="entry name" value="RlpA-like_sf"/>
</dbReference>
<dbReference type="STRING" id="200904.GCA_900168775_00944"/>
<dbReference type="OrthoDB" id="9798935at2"/>
<keyword evidence="4" id="KW-1185">Reference proteome</keyword>
<name>A0A366E6V1_9BACI</name>
<comment type="caution">
    <text evidence="3">The sequence shown here is derived from an EMBL/GenBank/DDBJ whole genome shotgun (WGS) entry which is preliminary data.</text>
</comment>
<dbReference type="GO" id="GO:0004553">
    <property type="term" value="F:hydrolase activity, hydrolyzing O-glycosyl compounds"/>
    <property type="evidence" value="ECO:0007669"/>
    <property type="project" value="InterPro"/>
</dbReference>
<dbReference type="RefSeq" id="WP_113868959.1">
    <property type="nucleotide sequence ID" value="NZ_BAABQN010000014.1"/>
</dbReference>
<keyword evidence="1" id="KW-0732">Signal</keyword>
<organism evidence="3 4">
    <name type="scientific">Paraliobacillus ryukyuensis</name>
    <dbReference type="NCBI Taxonomy" id="200904"/>
    <lineage>
        <taxon>Bacteria</taxon>
        <taxon>Bacillati</taxon>
        <taxon>Bacillota</taxon>
        <taxon>Bacilli</taxon>
        <taxon>Bacillales</taxon>
        <taxon>Bacillaceae</taxon>
        <taxon>Paraliobacillus</taxon>
    </lineage>
</organism>
<evidence type="ECO:0000313" key="3">
    <source>
        <dbReference type="EMBL" id="RBO98103.1"/>
    </source>
</evidence>
<dbReference type="InterPro" id="IPR051933">
    <property type="entry name" value="Resuscitation_pf_RpfB"/>
</dbReference>
<dbReference type="PANTHER" id="PTHR39160">
    <property type="entry name" value="CELL WALL-BINDING PROTEIN YOCH"/>
    <property type="match status" value="1"/>
</dbReference>
<sequence>MVWLKRLFMSILFLTACYTTVVVVTNLTPVEIVTAGLHNQPAMEQAHIVKEQPSKQFHYSKKQLHVEKATTSYHTSSEQTNAPKTLGDTINVERYPSHQVTATGYTAGVESTGKTPNHPEYGITFSGVQVTRDLYSTIAADLSVFPIGTILYIPEYGYGVVADKGEAINGNELDLYYPTVADVYEKWGKKDTTVYEIEKGDGTLTDETLKKLNETQALQVFREQIKAS</sequence>
<accession>A0A366E6V1</accession>
<evidence type="ECO:0000313" key="4">
    <source>
        <dbReference type="Proteomes" id="UP000252254"/>
    </source>
</evidence>
<reference evidence="3 4" key="1">
    <citation type="submission" date="2018-06" db="EMBL/GenBank/DDBJ databases">
        <title>Genomic Encyclopedia of Type Strains, Phase IV (KMG-IV): sequencing the most valuable type-strain genomes for metagenomic binning, comparative biology and taxonomic classification.</title>
        <authorList>
            <person name="Goeker M."/>
        </authorList>
    </citation>
    <scope>NUCLEOTIDE SEQUENCE [LARGE SCALE GENOMIC DNA]</scope>
    <source>
        <strain evidence="3 4">DSM 15140</strain>
    </source>
</reference>
<evidence type="ECO:0000259" key="2">
    <source>
        <dbReference type="Pfam" id="PF06725"/>
    </source>
</evidence>
<dbReference type="CDD" id="cd22786">
    <property type="entry name" value="DPBB_YuiC-like"/>
    <property type="match status" value="1"/>
</dbReference>
<evidence type="ECO:0000256" key="1">
    <source>
        <dbReference type="ARBA" id="ARBA00022729"/>
    </source>
</evidence>
<gene>
    <name evidence="3" type="ORF">DES48_106125</name>
</gene>
<dbReference type="GO" id="GO:0009254">
    <property type="term" value="P:peptidoglycan turnover"/>
    <property type="evidence" value="ECO:0007669"/>
    <property type="project" value="InterPro"/>
</dbReference>